<dbReference type="SMART" id="SM00450">
    <property type="entry name" value="RHOD"/>
    <property type="match status" value="1"/>
</dbReference>
<comment type="caution">
    <text evidence="3">The sequence shown here is derived from an EMBL/GenBank/DDBJ whole genome shotgun (WGS) entry which is preliminary data.</text>
</comment>
<dbReference type="SUPFAM" id="SSF52821">
    <property type="entry name" value="Rhodanese/Cell cycle control phosphatase"/>
    <property type="match status" value="1"/>
</dbReference>
<dbReference type="InterPro" id="IPR001763">
    <property type="entry name" value="Rhodanese-like_dom"/>
</dbReference>
<feature type="signal peptide" evidence="1">
    <location>
        <begin position="1"/>
        <end position="23"/>
    </location>
</feature>
<evidence type="ECO:0000313" key="4">
    <source>
        <dbReference type="Proteomes" id="UP000018766"/>
    </source>
</evidence>
<dbReference type="InterPro" id="IPR036873">
    <property type="entry name" value="Rhodanese-like_dom_sf"/>
</dbReference>
<dbReference type="RefSeq" id="WP_023949793.1">
    <property type="nucleotide sequence ID" value="NZ_AYSV01000043.1"/>
</dbReference>
<sequence>MKHLVIASLIVSGLFLTTPVVNAQVEAPSVETKEAIKTNYLIDVRTQAEFEEGHLNKAIHIPVDDIANKIHTITTNKNAPIYLYCRTGNRSQRAKETLESLGYTQVHNIGGFADLKKAGFE</sequence>
<keyword evidence="3" id="KW-0808">Transferase</keyword>
<dbReference type="EMBL" id="AYSV01000043">
    <property type="protein sequence ID" value="ETD72628.1"/>
    <property type="molecule type" value="Genomic_DNA"/>
</dbReference>
<evidence type="ECO:0000313" key="3">
    <source>
        <dbReference type="EMBL" id="ETD72628.1"/>
    </source>
</evidence>
<evidence type="ECO:0000259" key="2">
    <source>
        <dbReference type="PROSITE" id="PS50206"/>
    </source>
</evidence>
<accession>V8G9L3</accession>
<reference evidence="3 4" key="1">
    <citation type="submission" date="2013-11" db="EMBL/GenBank/DDBJ databases">
        <title>Genomic analysis of Pelistega sp. HM-7.</title>
        <authorList>
            <person name="Kumbhare S.V."/>
            <person name="Shetty S.A."/>
            <person name="Sharma O."/>
            <person name="Dhotre D.P."/>
        </authorList>
    </citation>
    <scope>NUCLEOTIDE SEQUENCE [LARGE SCALE GENOMIC DNA]</scope>
    <source>
        <strain evidence="3 4">HM-7</strain>
    </source>
</reference>
<proteinExistence type="predicted"/>
<dbReference type="PANTHER" id="PTHR43031:SF18">
    <property type="entry name" value="RHODANESE-RELATED SULFURTRANSFERASES"/>
    <property type="match status" value="1"/>
</dbReference>
<gene>
    <name evidence="3" type="ORF">V757_03015</name>
</gene>
<keyword evidence="4" id="KW-1185">Reference proteome</keyword>
<feature type="domain" description="Rhodanese" evidence="2">
    <location>
        <begin position="41"/>
        <end position="119"/>
    </location>
</feature>
<dbReference type="AlphaFoldDB" id="V8G9L3"/>
<dbReference type="CDD" id="cd00158">
    <property type="entry name" value="RHOD"/>
    <property type="match status" value="1"/>
</dbReference>
<dbReference type="Gene3D" id="3.40.250.10">
    <property type="entry name" value="Rhodanese-like domain"/>
    <property type="match status" value="1"/>
</dbReference>
<feature type="chain" id="PRO_5004769184" evidence="1">
    <location>
        <begin position="24"/>
        <end position="121"/>
    </location>
</feature>
<keyword evidence="1" id="KW-0732">Signal</keyword>
<name>V8G9L3_9BURK</name>
<dbReference type="Pfam" id="PF00581">
    <property type="entry name" value="Rhodanese"/>
    <property type="match status" value="1"/>
</dbReference>
<dbReference type="GO" id="GO:0016740">
    <property type="term" value="F:transferase activity"/>
    <property type="evidence" value="ECO:0007669"/>
    <property type="project" value="UniProtKB-KW"/>
</dbReference>
<protein>
    <submittedName>
        <fullName evidence="3">Sulfurtransferase</fullName>
    </submittedName>
</protein>
<dbReference type="PANTHER" id="PTHR43031">
    <property type="entry name" value="FAD-DEPENDENT OXIDOREDUCTASE"/>
    <property type="match status" value="1"/>
</dbReference>
<organism evidence="3 4">
    <name type="scientific">Pelistega indica</name>
    <dbReference type="NCBI Taxonomy" id="1414851"/>
    <lineage>
        <taxon>Bacteria</taxon>
        <taxon>Pseudomonadati</taxon>
        <taxon>Pseudomonadota</taxon>
        <taxon>Betaproteobacteria</taxon>
        <taxon>Burkholderiales</taxon>
        <taxon>Alcaligenaceae</taxon>
        <taxon>Pelistega</taxon>
    </lineage>
</organism>
<dbReference type="PROSITE" id="PS50206">
    <property type="entry name" value="RHODANESE_3"/>
    <property type="match status" value="1"/>
</dbReference>
<evidence type="ECO:0000256" key="1">
    <source>
        <dbReference type="SAM" id="SignalP"/>
    </source>
</evidence>
<dbReference type="InterPro" id="IPR050229">
    <property type="entry name" value="GlpE_sulfurtransferase"/>
</dbReference>
<dbReference type="Proteomes" id="UP000018766">
    <property type="component" value="Unassembled WGS sequence"/>
</dbReference>
<dbReference type="OrthoDB" id="9800872at2"/>